<reference evidence="1 2" key="1">
    <citation type="submission" date="2017-08" db="EMBL/GenBank/DDBJ databases">
        <title>Mesorhizobium wenxinae sp. nov., a novel rhizobial species isolated from root nodules of chickpea (Cicer arietinum L.).</title>
        <authorList>
            <person name="Zhang J."/>
        </authorList>
    </citation>
    <scope>NUCLEOTIDE SEQUENCE [LARGE SCALE GENOMIC DNA]</scope>
    <source>
        <strain evidence="2">WYCCWR 10019</strain>
    </source>
</reference>
<evidence type="ECO:0000313" key="1">
    <source>
        <dbReference type="EMBL" id="PAP92663.1"/>
    </source>
</evidence>
<dbReference type="RefSeq" id="WP_095520876.1">
    <property type="nucleotide sequence ID" value="NZ_NPKH01000033.1"/>
</dbReference>
<dbReference type="PROSITE" id="PS51257">
    <property type="entry name" value="PROKAR_LIPOPROTEIN"/>
    <property type="match status" value="1"/>
</dbReference>
<keyword evidence="2" id="KW-1185">Reference proteome</keyword>
<comment type="caution">
    <text evidence="1">The sequence shown here is derived from an EMBL/GenBank/DDBJ whole genome shotgun (WGS) entry which is preliminary data.</text>
</comment>
<sequence>MNIATRFAAVMVGTSLLAGCTTLTEGEFNTMHATLEGSPAVKRMVIKDCIARERATPLGEKKTYAAIMDVSVAKYETAFCSRISNALANGRLTYADYVKLHSPTADNSKVIRIMQGR</sequence>
<dbReference type="AlphaFoldDB" id="A0A271KA65"/>
<evidence type="ECO:0000313" key="2">
    <source>
        <dbReference type="Proteomes" id="UP000215931"/>
    </source>
</evidence>
<accession>A0A271KA65</accession>
<name>A0A271KA65_9HYPH</name>
<gene>
    <name evidence="1" type="ORF">CIT31_25440</name>
</gene>
<dbReference type="EMBL" id="NPKH01000033">
    <property type="protein sequence ID" value="PAP92663.1"/>
    <property type="molecule type" value="Genomic_DNA"/>
</dbReference>
<evidence type="ECO:0008006" key="3">
    <source>
        <dbReference type="Google" id="ProtNLM"/>
    </source>
</evidence>
<proteinExistence type="predicted"/>
<protein>
    <recommendedName>
        <fullName evidence="3">Lipoprotein</fullName>
    </recommendedName>
</protein>
<dbReference type="OrthoDB" id="7908985at2"/>
<dbReference type="Proteomes" id="UP000215931">
    <property type="component" value="Unassembled WGS sequence"/>
</dbReference>
<organism evidence="1 2">
    <name type="scientific">Mesorhizobium wenxiniae</name>
    <dbReference type="NCBI Taxonomy" id="2014805"/>
    <lineage>
        <taxon>Bacteria</taxon>
        <taxon>Pseudomonadati</taxon>
        <taxon>Pseudomonadota</taxon>
        <taxon>Alphaproteobacteria</taxon>
        <taxon>Hyphomicrobiales</taxon>
        <taxon>Phyllobacteriaceae</taxon>
        <taxon>Mesorhizobium</taxon>
    </lineage>
</organism>